<evidence type="ECO:0000313" key="4">
    <source>
        <dbReference type="EMBL" id="OEV33398.1"/>
    </source>
</evidence>
<dbReference type="Proteomes" id="UP000610124">
    <property type="component" value="Unassembled WGS sequence"/>
</dbReference>
<dbReference type="InterPro" id="IPR021224">
    <property type="entry name" value="DUF2690"/>
</dbReference>
<dbReference type="Proteomes" id="UP000037395">
    <property type="component" value="Unassembled WGS sequence"/>
</dbReference>
<feature type="compositionally biased region" description="Pro residues" evidence="1">
    <location>
        <begin position="326"/>
        <end position="335"/>
    </location>
</feature>
<reference evidence="3" key="5">
    <citation type="submission" date="2020-09" db="EMBL/GenBank/DDBJ databases">
        <authorList>
            <person name="Sun Q."/>
            <person name="Ohkuma M."/>
        </authorList>
    </citation>
    <scope>NUCLEOTIDE SEQUENCE</scope>
    <source>
        <strain evidence="3">JCM 4434</strain>
    </source>
</reference>
<protein>
    <recommendedName>
        <fullName evidence="2">HTH cro/C1-type domain-containing protein</fullName>
    </recommendedName>
</protein>
<evidence type="ECO:0000313" key="5">
    <source>
        <dbReference type="Proteomes" id="UP000037395"/>
    </source>
</evidence>
<keyword evidence="5" id="KW-1185">Reference proteome</keyword>
<accession>A0A8H9LH81</accession>
<dbReference type="SMART" id="SM00530">
    <property type="entry name" value="HTH_XRE"/>
    <property type="match status" value="1"/>
</dbReference>
<sequence>MASAWKDLPEELSEPARLLAEELRTIKDTAGLSLSELAGRTHYSRASWERWLNGKRVVTEQALEALIRAVDCDAAALRRLWRRATERTPEVAGAEVAGAEVADAEVAHAEEPTTDEPTAETVEGPSARTAAEPAGEPVPTAEEAPEAAVAWWRRPAALVSGAVLLGLLLVLVGLRVSRHDDQASAADAPAATATPATAKPAPSDPPCRAVGCAHKDPKTTGCGKDARTLQTQVIGKVVVYLRYSRTCQAAWAAITEGEPKDYAVITDSTGDSETAMIHWGYDNYSAMLNAADPSVGFQVCGSQPAGHDCTSTVTDLASVVASTPIPIGPASPPPGAGAGAATPSDSAPPSQAPPTDQPSPSPSAP</sequence>
<evidence type="ECO:0000259" key="2">
    <source>
        <dbReference type="PROSITE" id="PS50943"/>
    </source>
</evidence>
<dbReference type="EMBL" id="JPRF03000065">
    <property type="protein sequence ID" value="OEV33398.1"/>
    <property type="molecule type" value="Genomic_DNA"/>
</dbReference>
<dbReference type="GO" id="GO:0003677">
    <property type="term" value="F:DNA binding"/>
    <property type="evidence" value="ECO:0007669"/>
    <property type="project" value="InterPro"/>
</dbReference>
<dbReference type="RefSeq" id="WP_030553440.1">
    <property type="nucleotide sequence ID" value="NZ_BMUB01000002.1"/>
</dbReference>
<dbReference type="InterPro" id="IPR001387">
    <property type="entry name" value="Cro/C1-type_HTH"/>
</dbReference>
<gene>
    <name evidence="3" type="ORF">GCM10010502_07450</name>
    <name evidence="4" type="ORF">HS99_0012480</name>
</gene>
<dbReference type="GeneID" id="97483920"/>
<dbReference type="Pfam" id="PF13560">
    <property type="entry name" value="HTH_31"/>
    <property type="match status" value="1"/>
</dbReference>
<reference evidence="4 5" key="2">
    <citation type="submission" date="2014-07" db="EMBL/GenBank/DDBJ databases">
        <authorList>
            <person name="Zhang J.E."/>
            <person name="Yang H."/>
            <person name="Guo J."/>
            <person name="Deng Z."/>
            <person name="Luo H."/>
            <person name="Luo M."/>
            <person name="Zhao B."/>
        </authorList>
    </citation>
    <scope>NUCLEOTIDE SEQUENCE [LARGE SCALE GENOMIC DNA]</scope>
    <source>
        <strain evidence="4">ATCC 10762</strain>
        <strain evidence="5">ATCC 10762 / DSM 40127 / CCM 3239 / JCM 4008 / LMG 5968 / NBRC 12843 / NCIMB 8234 / A-377</strain>
    </source>
</reference>
<feature type="region of interest" description="Disordered" evidence="1">
    <location>
        <begin position="185"/>
        <end position="208"/>
    </location>
</feature>
<comment type="caution">
    <text evidence="4">The sequence shown here is derived from an EMBL/GenBank/DDBJ whole genome shotgun (WGS) entry which is preliminary data.</text>
</comment>
<reference evidence="4" key="3">
    <citation type="submission" date="2016-08" db="EMBL/GenBank/DDBJ databases">
        <title>Sequencing, Assembly and Comparative Genomics of S. aureofaciens ATCC 10762.</title>
        <authorList>
            <person name="Gradnigo J.S."/>
            <person name="Johnson N."/>
            <person name="Somerville G.A."/>
        </authorList>
    </citation>
    <scope>NUCLEOTIDE SEQUENCE [LARGE SCALE GENOMIC DNA]</scope>
    <source>
        <strain evidence="4">ATCC 10762</strain>
    </source>
</reference>
<feature type="domain" description="HTH cro/C1-type" evidence="2">
    <location>
        <begin position="23"/>
        <end position="77"/>
    </location>
</feature>
<feature type="compositionally biased region" description="Low complexity" evidence="1">
    <location>
        <begin position="185"/>
        <end position="201"/>
    </location>
</feature>
<feature type="compositionally biased region" description="Low complexity" evidence="1">
    <location>
        <begin position="339"/>
        <end position="349"/>
    </location>
</feature>
<dbReference type="InterPro" id="IPR010982">
    <property type="entry name" value="Lambda_DNA-bd_dom_sf"/>
</dbReference>
<proteinExistence type="predicted"/>
<dbReference type="EMBL" id="BMUB01000002">
    <property type="protein sequence ID" value="GGU59593.1"/>
    <property type="molecule type" value="Genomic_DNA"/>
</dbReference>
<dbReference type="Gene3D" id="1.10.260.40">
    <property type="entry name" value="lambda repressor-like DNA-binding domains"/>
    <property type="match status" value="1"/>
</dbReference>
<accession>A0A1E7MY78</accession>
<organism evidence="4 5">
    <name type="scientific">Kitasatospora aureofaciens</name>
    <name type="common">Streptomyces aureofaciens</name>
    <dbReference type="NCBI Taxonomy" id="1894"/>
    <lineage>
        <taxon>Bacteria</taxon>
        <taxon>Bacillati</taxon>
        <taxon>Actinomycetota</taxon>
        <taxon>Actinomycetes</taxon>
        <taxon>Kitasatosporales</taxon>
        <taxon>Streptomycetaceae</taxon>
        <taxon>Kitasatospora</taxon>
    </lineage>
</organism>
<dbReference type="AlphaFoldDB" id="A0A1E7MY78"/>
<evidence type="ECO:0000256" key="1">
    <source>
        <dbReference type="SAM" id="MobiDB-lite"/>
    </source>
</evidence>
<dbReference type="PROSITE" id="PS50943">
    <property type="entry name" value="HTH_CROC1"/>
    <property type="match status" value="1"/>
</dbReference>
<feature type="region of interest" description="Disordered" evidence="1">
    <location>
        <begin position="106"/>
        <end position="142"/>
    </location>
</feature>
<reference evidence="5" key="4">
    <citation type="submission" date="2016-08" db="EMBL/GenBank/DDBJ databases">
        <title>Sequencing, assembly and comparative genomics of S. aureofaciens ATCC 10762.</title>
        <authorList>
            <person name="Gradnigo J.S."/>
            <person name="Johnson N."/>
            <person name="Somerville G.A."/>
        </authorList>
    </citation>
    <scope>NUCLEOTIDE SEQUENCE [LARGE SCALE GENOMIC DNA]</scope>
    <source>
        <strain evidence="5">ATCC 10762 / DSM 40127 / CCM 3239 / JCM 4008 / LMG 5968 / NBRC 12843 / NCIMB 8234 / A-377</strain>
    </source>
</reference>
<reference evidence="3" key="1">
    <citation type="journal article" date="2014" name="Int. J. Syst. Evol. Microbiol.">
        <title>Complete genome sequence of Corynebacterium casei LMG S-19264T (=DSM 44701T), isolated from a smear-ripened cheese.</title>
        <authorList>
            <consortium name="US DOE Joint Genome Institute (JGI-PGF)"/>
            <person name="Walter F."/>
            <person name="Albersmeier A."/>
            <person name="Kalinowski J."/>
            <person name="Ruckert C."/>
        </authorList>
    </citation>
    <scope>NUCLEOTIDE SEQUENCE</scope>
    <source>
        <strain evidence="3">JCM 4434</strain>
    </source>
</reference>
<evidence type="ECO:0000313" key="3">
    <source>
        <dbReference type="EMBL" id="GGU59593.1"/>
    </source>
</evidence>
<feature type="region of interest" description="Disordered" evidence="1">
    <location>
        <begin position="324"/>
        <end position="365"/>
    </location>
</feature>
<feature type="compositionally biased region" description="Low complexity" evidence="1">
    <location>
        <begin position="129"/>
        <end position="142"/>
    </location>
</feature>
<dbReference type="CDD" id="cd00093">
    <property type="entry name" value="HTH_XRE"/>
    <property type="match status" value="1"/>
</dbReference>
<dbReference type="Pfam" id="PF10901">
    <property type="entry name" value="DUF2690"/>
    <property type="match status" value="1"/>
</dbReference>
<feature type="compositionally biased region" description="Pro residues" evidence="1">
    <location>
        <begin position="350"/>
        <end position="365"/>
    </location>
</feature>
<name>A0A1E7MY78_KITAU</name>
<dbReference type="SUPFAM" id="SSF47413">
    <property type="entry name" value="lambda repressor-like DNA-binding domains"/>
    <property type="match status" value="1"/>
</dbReference>